<organism evidence="1 2">
    <name type="scientific">Platanthera guangdongensis</name>
    <dbReference type="NCBI Taxonomy" id="2320717"/>
    <lineage>
        <taxon>Eukaryota</taxon>
        <taxon>Viridiplantae</taxon>
        <taxon>Streptophyta</taxon>
        <taxon>Embryophyta</taxon>
        <taxon>Tracheophyta</taxon>
        <taxon>Spermatophyta</taxon>
        <taxon>Magnoliopsida</taxon>
        <taxon>Liliopsida</taxon>
        <taxon>Asparagales</taxon>
        <taxon>Orchidaceae</taxon>
        <taxon>Orchidoideae</taxon>
        <taxon>Orchideae</taxon>
        <taxon>Orchidinae</taxon>
        <taxon>Platanthera</taxon>
    </lineage>
</organism>
<dbReference type="EMBL" id="JBBWWR010000018">
    <property type="protein sequence ID" value="KAK8944032.1"/>
    <property type="molecule type" value="Genomic_DNA"/>
</dbReference>
<evidence type="ECO:0000313" key="2">
    <source>
        <dbReference type="Proteomes" id="UP001412067"/>
    </source>
</evidence>
<dbReference type="Proteomes" id="UP001412067">
    <property type="component" value="Unassembled WGS sequence"/>
</dbReference>
<reference evidence="1 2" key="1">
    <citation type="journal article" date="2022" name="Nat. Plants">
        <title>Genomes of leafy and leafless Platanthera orchids illuminate the evolution of mycoheterotrophy.</title>
        <authorList>
            <person name="Li M.H."/>
            <person name="Liu K.W."/>
            <person name="Li Z."/>
            <person name="Lu H.C."/>
            <person name="Ye Q.L."/>
            <person name="Zhang D."/>
            <person name="Wang J.Y."/>
            <person name="Li Y.F."/>
            <person name="Zhong Z.M."/>
            <person name="Liu X."/>
            <person name="Yu X."/>
            <person name="Liu D.K."/>
            <person name="Tu X.D."/>
            <person name="Liu B."/>
            <person name="Hao Y."/>
            <person name="Liao X.Y."/>
            <person name="Jiang Y.T."/>
            <person name="Sun W.H."/>
            <person name="Chen J."/>
            <person name="Chen Y.Q."/>
            <person name="Ai Y."/>
            <person name="Zhai J.W."/>
            <person name="Wu S.S."/>
            <person name="Zhou Z."/>
            <person name="Hsiao Y.Y."/>
            <person name="Wu W.L."/>
            <person name="Chen Y.Y."/>
            <person name="Lin Y.F."/>
            <person name="Hsu J.L."/>
            <person name="Li C.Y."/>
            <person name="Wang Z.W."/>
            <person name="Zhao X."/>
            <person name="Zhong W.Y."/>
            <person name="Ma X.K."/>
            <person name="Ma L."/>
            <person name="Huang J."/>
            <person name="Chen G.Z."/>
            <person name="Huang M.Z."/>
            <person name="Huang L."/>
            <person name="Peng D.H."/>
            <person name="Luo Y.B."/>
            <person name="Zou S.Q."/>
            <person name="Chen S.P."/>
            <person name="Lan S."/>
            <person name="Tsai W.C."/>
            <person name="Van de Peer Y."/>
            <person name="Liu Z.J."/>
        </authorList>
    </citation>
    <scope>NUCLEOTIDE SEQUENCE [LARGE SCALE GENOMIC DNA]</scope>
    <source>
        <strain evidence="1">Lor288</strain>
    </source>
</reference>
<name>A0ABR2LLL6_9ASPA</name>
<accession>A0ABR2LLL6</accession>
<keyword evidence="2" id="KW-1185">Reference proteome</keyword>
<evidence type="ECO:0000313" key="1">
    <source>
        <dbReference type="EMBL" id="KAK8944032.1"/>
    </source>
</evidence>
<comment type="caution">
    <text evidence="1">The sequence shown here is derived from an EMBL/GenBank/DDBJ whole genome shotgun (WGS) entry which is preliminary data.</text>
</comment>
<sequence length="109" mass="11751">MGYWWAGYNGPGPSHGNPLAPPAYQGPDPGPPLSYHIWPAHISRLDVRAPSYCEGPRTRRPVHGQKDLMDDDLLMPISNCEYVLLGSLLGGADSKPDISSSGNINVLIS</sequence>
<gene>
    <name evidence="1" type="ORF">KSP40_PGU006566</name>
</gene>
<proteinExistence type="predicted"/>
<protein>
    <submittedName>
        <fullName evidence="1">Uncharacterized protein</fullName>
    </submittedName>
</protein>